<accession>A0A7R9BWA5</accession>
<dbReference type="EMBL" id="OA886325">
    <property type="protein sequence ID" value="CAD7282766.1"/>
    <property type="molecule type" value="Genomic_DNA"/>
</dbReference>
<proteinExistence type="predicted"/>
<evidence type="ECO:0000313" key="2">
    <source>
        <dbReference type="EMBL" id="CAD7282766.1"/>
    </source>
</evidence>
<evidence type="ECO:0000256" key="1">
    <source>
        <dbReference type="SAM" id="MobiDB-lite"/>
    </source>
</evidence>
<feature type="region of interest" description="Disordered" evidence="1">
    <location>
        <begin position="143"/>
        <end position="204"/>
    </location>
</feature>
<reference evidence="2" key="1">
    <citation type="submission" date="2020-11" db="EMBL/GenBank/DDBJ databases">
        <authorList>
            <person name="Tran Van P."/>
        </authorList>
    </citation>
    <scope>NUCLEOTIDE SEQUENCE</scope>
</reference>
<feature type="compositionally biased region" description="Basic and acidic residues" evidence="1">
    <location>
        <begin position="440"/>
        <end position="456"/>
    </location>
</feature>
<sequence>MWTRDPRYCEGRRKIARLSQDQICVSPSQLFCLTLPIQIIPVHPFNPRLHFIFRKQKEISRLTKSASFFSFLLLILSSFSHDSLVFSLNVKTNRDGETKYNFCCRAEEKFEVMTNERVEDANNGGKKLSLFKSWQTWFHDSSSSSSNEASDSEVSSSQPSSQEPSQASALNNVDLSLMTRKRDPGSSSEPVEKRPRLTPMGSGYFEPEMLKASVAAQALNDCVSSSRPQRIHTLNFRYPHCRTPLKPCPKSPWAASHEQEIAGRSRTVIPPPFPFSIPGREKQTQIEYKLKTGNKTCQTVASVGNAVASDTSDLLPVPPTSSSSSRQMMGGVCRHGRPYSGVLMTDKGTQTSPMAASVTLQRKSASNRVNKKGFFFWVSSYLRKLNKKLPEDVNGKKEFVVQQFQGAENNKLRQKRTWRESAGNDDELLDQRMNNIGQGDHEAREQRPVNYPDHHPQHQNQQQRHHIIHQHDEDALLQQKPRRVPFHLPSCPGRRCRLCLAGTIASVSHVKHVPGITDTEHWAKGRVKFAPVAIGSDSQAALDAQEWMDRGSETLVRRSSDRVACYSPRKRRKLMEPFAENENVGMEDETPQMIPENASRSTAVHHDLITHHHQHHQQQQPEEDALASGMTLRNIYGPHSSGFGIPSPFTTHNRLTGFERRHAQIGELMGLSANYIFNNNQDLNEVLQTRDRMEAGEFLVDLVGQTQDRFQKELKNKNQLSRIFGGTSAEPSISNLITSFELTE</sequence>
<feature type="region of interest" description="Disordered" evidence="1">
    <location>
        <begin position="311"/>
        <end position="331"/>
    </location>
</feature>
<feature type="non-terminal residue" evidence="2">
    <location>
        <position position="1"/>
    </location>
</feature>
<feature type="compositionally biased region" description="Low complexity" evidence="1">
    <location>
        <begin position="143"/>
        <end position="169"/>
    </location>
</feature>
<dbReference type="EMBL" id="CAJPEX010004288">
    <property type="protein sequence ID" value="CAG0922918.1"/>
    <property type="molecule type" value="Genomic_DNA"/>
</dbReference>
<feature type="region of interest" description="Disordered" evidence="1">
    <location>
        <begin position="440"/>
        <end position="465"/>
    </location>
</feature>
<dbReference type="Proteomes" id="UP000678499">
    <property type="component" value="Unassembled WGS sequence"/>
</dbReference>
<dbReference type="AlphaFoldDB" id="A0A7R9BWA5"/>
<keyword evidence="3" id="KW-1185">Reference proteome</keyword>
<name>A0A7R9BWA5_9CRUS</name>
<evidence type="ECO:0000313" key="3">
    <source>
        <dbReference type="Proteomes" id="UP000678499"/>
    </source>
</evidence>
<gene>
    <name evidence="2" type="ORF">NMOB1V02_LOCUS10387</name>
</gene>
<protein>
    <submittedName>
        <fullName evidence="2">Uncharacterized protein</fullName>
    </submittedName>
</protein>
<feature type="compositionally biased region" description="Basic and acidic residues" evidence="1">
    <location>
        <begin position="180"/>
        <end position="195"/>
    </location>
</feature>
<organism evidence="2">
    <name type="scientific">Notodromas monacha</name>
    <dbReference type="NCBI Taxonomy" id="399045"/>
    <lineage>
        <taxon>Eukaryota</taxon>
        <taxon>Metazoa</taxon>
        <taxon>Ecdysozoa</taxon>
        <taxon>Arthropoda</taxon>
        <taxon>Crustacea</taxon>
        <taxon>Oligostraca</taxon>
        <taxon>Ostracoda</taxon>
        <taxon>Podocopa</taxon>
        <taxon>Podocopida</taxon>
        <taxon>Cypridocopina</taxon>
        <taxon>Cypridoidea</taxon>
        <taxon>Cyprididae</taxon>
        <taxon>Notodromas</taxon>
    </lineage>
</organism>